<dbReference type="RefSeq" id="WP_144387891.1">
    <property type="nucleotide sequence ID" value="NZ_CANNCB010000017.1"/>
</dbReference>
<dbReference type="Proteomes" id="UP000319828">
    <property type="component" value="Unassembled WGS sequence"/>
</dbReference>
<evidence type="ECO:0000313" key="3">
    <source>
        <dbReference type="Proteomes" id="UP000319828"/>
    </source>
</evidence>
<gene>
    <name evidence="2" type="ORF">FOF44_07165</name>
</gene>
<organism evidence="2 3">
    <name type="scientific">Vibrio algivorus</name>
    <dbReference type="NCBI Taxonomy" id="1667024"/>
    <lineage>
        <taxon>Bacteria</taxon>
        <taxon>Pseudomonadati</taxon>
        <taxon>Pseudomonadota</taxon>
        <taxon>Gammaproteobacteria</taxon>
        <taxon>Vibrionales</taxon>
        <taxon>Vibrionaceae</taxon>
        <taxon>Vibrio</taxon>
    </lineage>
</organism>
<feature type="region of interest" description="Disordered" evidence="1">
    <location>
        <begin position="15"/>
        <end position="37"/>
    </location>
</feature>
<accession>A0A557P9P6</accession>
<sequence>MAIKYFIAKCERKSSKHPEGNNQAFEFPVSGETQPDARNSAKSLMCQQDSNFQNSDEEYEAWYKNPQLQRITEEEFNTLSINLEAETNQVELLDNGTYSDETCDTETSQLLYQNNGDKFKGAKVFIRQVSKNEFAYGFKYMCDDVEKHEPMTRNHLENNRDDAIESGITRLSDFLDFRDEQNVNDEEASFISALLAHDFYREFEESKDIIAETLDDEKELGSVEQIMDALSEHRQLPDAVQIYSDFLDTVESHMNDIWPNDKSPKLVIEHIQSMQTVDALYQRDVCVASFEQYLPQADLPLTEKTIEAKKNIEKALGITAANDSVYEPIIKAAYYDVSDEVNVVLTTHNYGDQGFAFGFEINPKNGICIGCAKEPSDEFFITEKEAIKAAGQAAANELMKYDTSLTLYKKFAHSPYVESFEQNATVLDEEDDKLRVAIRNRYDRRPRAITKEQEVNFAHKALMSHIREDTVLEKLIDAIDSIEYCNVMYSEPKVKDFVALFTPSMFAEALENDANTPQATIEPKAKLEEKEDISTGKASINTLPKTAISGNKLARTEPKQGENLPKVESLDAEEVIEQQSANDPTLTNYSSVNRSIWDKVCKTQNRFTKKVKYGEREYTAVDVDHQIEQATNLWGCYGEKWGLTEIHETERGTLISAKTTFFYPSPVSGERIEFSLHNSIPFKRVYSGKNGSYESYDDDYFKKLESNFLSRAFAKLGWNADVRQGKFEDAHYQTINALQGATEQNIERIEQESEASKAALNKAKTYVDKFSSAPSLAEIKRLEKLARTALEAHPISSDDHKRKKEGAMQNITTKAQAALNDFNKDLKQADKEQANG</sequence>
<evidence type="ECO:0000256" key="1">
    <source>
        <dbReference type="SAM" id="MobiDB-lite"/>
    </source>
</evidence>
<evidence type="ECO:0000313" key="2">
    <source>
        <dbReference type="EMBL" id="TVO37380.1"/>
    </source>
</evidence>
<proteinExistence type="predicted"/>
<dbReference type="AlphaFoldDB" id="A0A557P9P6"/>
<name>A0A557P9P6_9VIBR</name>
<protein>
    <submittedName>
        <fullName evidence="2">Uncharacterized protein</fullName>
    </submittedName>
</protein>
<dbReference type="EMBL" id="VMKJ01000010">
    <property type="protein sequence ID" value="TVO37380.1"/>
    <property type="molecule type" value="Genomic_DNA"/>
</dbReference>
<reference evidence="2 3" key="1">
    <citation type="submission" date="2019-07" db="EMBL/GenBank/DDBJ databases">
        <title>The draft genome sequence of Vibrio algivorus M1486.</title>
        <authorList>
            <person name="Meng X."/>
        </authorList>
    </citation>
    <scope>NUCLEOTIDE SEQUENCE [LARGE SCALE GENOMIC DNA]</scope>
    <source>
        <strain evidence="2 3">M1486</strain>
    </source>
</reference>
<comment type="caution">
    <text evidence="2">The sequence shown here is derived from an EMBL/GenBank/DDBJ whole genome shotgun (WGS) entry which is preliminary data.</text>
</comment>